<dbReference type="Proteomes" id="UP000292702">
    <property type="component" value="Unassembled WGS sequence"/>
</dbReference>
<keyword evidence="2" id="KW-0812">Transmembrane</keyword>
<evidence type="ECO:0000313" key="4">
    <source>
        <dbReference type="EMBL" id="TCD63785.1"/>
    </source>
</evidence>
<accession>A0A4R0RE15</accession>
<keyword evidence="5" id="KW-1185">Reference proteome</keyword>
<keyword evidence="2" id="KW-1133">Transmembrane helix</keyword>
<comment type="caution">
    <text evidence="4">The sequence shown here is derived from an EMBL/GenBank/DDBJ whole genome shotgun (WGS) entry which is preliminary data.</text>
</comment>
<gene>
    <name evidence="4" type="ORF">EIP91_004936</name>
</gene>
<feature type="transmembrane region" description="Helical" evidence="2">
    <location>
        <begin position="77"/>
        <end position="99"/>
    </location>
</feature>
<dbReference type="OrthoDB" id="3269725at2759"/>
<dbReference type="STRING" id="92696.A0A4R0RE15"/>
<evidence type="ECO:0000256" key="2">
    <source>
        <dbReference type="SAM" id="Phobius"/>
    </source>
</evidence>
<name>A0A4R0RE15_9APHY</name>
<dbReference type="AlphaFoldDB" id="A0A4R0RE15"/>
<dbReference type="InterPro" id="IPR045338">
    <property type="entry name" value="DUF6535"/>
</dbReference>
<feature type="region of interest" description="Disordered" evidence="1">
    <location>
        <begin position="1"/>
        <end position="41"/>
    </location>
</feature>
<reference evidence="4 5" key="1">
    <citation type="submission" date="2018-11" db="EMBL/GenBank/DDBJ databases">
        <title>Genome assembly of Steccherinum ochraceum LE-BIN_3174, the white-rot fungus of the Steccherinaceae family (The Residual Polyporoid clade, Polyporales, Basidiomycota).</title>
        <authorList>
            <person name="Fedorova T.V."/>
            <person name="Glazunova O.A."/>
            <person name="Landesman E.O."/>
            <person name="Moiseenko K.V."/>
            <person name="Psurtseva N.V."/>
            <person name="Savinova O.S."/>
            <person name="Shakhova N.V."/>
            <person name="Tyazhelova T.V."/>
            <person name="Vasina D.V."/>
        </authorList>
    </citation>
    <scope>NUCLEOTIDE SEQUENCE [LARGE SCALE GENOMIC DNA]</scope>
    <source>
        <strain evidence="4 5">LE-BIN_3174</strain>
    </source>
</reference>
<feature type="compositionally biased region" description="Basic and acidic residues" evidence="1">
    <location>
        <begin position="7"/>
        <end position="34"/>
    </location>
</feature>
<evidence type="ECO:0000259" key="3">
    <source>
        <dbReference type="Pfam" id="PF20153"/>
    </source>
</evidence>
<evidence type="ECO:0000313" key="5">
    <source>
        <dbReference type="Proteomes" id="UP000292702"/>
    </source>
</evidence>
<dbReference type="EMBL" id="RWJN01000275">
    <property type="protein sequence ID" value="TCD63785.1"/>
    <property type="molecule type" value="Genomic_DNA"/>
</dbReference>
<feature type="transmembrane region" description="Helical" evidence="2">
    <location>
        <begin position="143"/>
        <end position="166"/>
    </location>
</feature>
<proteinExistence type="predicted"/>
<feature type="transmembrane region" description="Helical" evidence="2">
    <location>
        <begin position="235"/>
        <end position="260"/>
    </location>
</feature>
<dbReference type="Pfam" id="PF20153">
    <property type="entry name" value="DUF6535"/>
    <property type="match status" value="1"/>
</dbReference>
<evidence type="ECO:0000256" key="1">
    <source>
        <dbReference type="SAM" id="MobiDB-lite"/>
    </source>
</evidence>
<organism evidence="4 5">
    <name type="scientific">Steccherinum ochraceum</name>
    <dbReference type="NCBI Taxonomy" id="92696"/>
    <lineage>
        <taxon>Eukaryota</taxon>
        <taxon>Fungi</taxon>
        <taxon>Dikarya</taxon>
        <taxon>Basidiomycota</taxon>
        <taxon>Agaricomycotina</taxon>
        <taxon>Agaricomycetes</taxon>
        <taxon>Polyporales</taxon>
        <taxon>Steccherinaceae</taxon>
        <taxon>Steccherinum</taxon>
    </lineage>
</organism>
<keyword evidence="2" id="KW-0472">Membrane</keyword>
<protein>
    <recommendedName>
        <fullName evidence="3">DUF6535 domain-containing protein</fullName>
    </recommendedName>
</protein>
<feature type="transmembrane region" description="Helical" evidence="2">
    <location>
        <begin position="272"/>
        <end position="305"/>
    </location>
</feature>
<feature type="transmembrane region" description="Helical" evidence="2">
    <location>
        <begin position="204"/>
        <end position="229"/>
    </location>
</feature>
<feature type="domain" description="DUF6535" evidence="3">
    <location>
        <begin position="52"/>
        <end position="229"/>
    </location>
</feature>
<sequence>MSPSLESLKREDSSETDLERAVRPDAAASREAKTIESAPDVNEPTYGGGTIWTMYNEKARVYDQALVERINGSMDSILVFAGLFSAIVTAFIIESFVLLQADSSDLAVFYLAQISQDILKLSAHELISSAPSPPMFTVSGQSVAVNVLWVLSLVATLACALGATLVQSWTNRYMRVTAESPNAEKRARDRAYYFEGLRKSEMSAFAAGVPAVLHVAVFLFFAGLIVFLIPMNRVVGNVAVAAVSACGGIYLIFSIFDIYVENSPYKTPLSVFLALVLLLGGSAFLVGLAAGAILMGLIMLVLLSVLLSSKVVQANTIEQRLDALNARASLTPQKKSPSPWSLAYWYAQQFNTYKRIVGIQPGDLKQDMEAVRWLLEQTTSVSELEQFIGGIEVFIEHSAHRAEYAKAILELGGNPAGASSAGLGSSIRHFLQSCTSEGSKAVDSPPADQRQSRATASLRSLISIFSHTSPEDRIVVPPTTPVHAPSAFKRILQKATQLLMKDVLPDLLVVEEPEAPRQHPTTRWLEWIDIRLCETITSLRSDKDTTIAFHSTCLSAVLLHRSLFDVAARIESGEVQIFAPSKWSIPTLLAALHSAEEERPELYELTVAISLLHDQGEKPVDYSVVYTLPNGWEVSPSLEHAGKAQRPIRVTIIDTSGDSKSMPLPATTLRNEALLLASTALLNEVPVGAPIPQSDILAKIIATITKGGNAEATSSQTRHDFLGTLERHRKASLSVDAALGSSARARLHRRSAKSVFHLRGAVDGLAGIVQSVMDHEPDASEKARQILGHIKRRRPRAPAPLQPAESVLTRAEMKKKEEIEEVTLPEIGFID</sequence>